<evidence type="ECO:0000256" key="6">
    <source>
        <dbReference type="ARBA" id="ARBA00022989"/>
    </source>
</evidence>
<dbReference type="Proteomes" id="UP000034543">
    <property type="component" value="Unassembled WGS sequence"/>
</dbReference>
<keyword evidence="4 10" id="KW-0808">Transferase</keyword>
<dbReference type="AlphaFoldDB" id="A0A0G1CJ84"/>
<keyword evidence="3" id="KW-0328">Glycosyltransferase</keyword>
<dbReference type="EMBL" id="LCFB01000006">
    <property type="protein sequence ID" value="KKS85562.1"/>
    <property type="molecule type" value="Genomic_DNA"/>
</dbReference>
<feature type="transmembrane region" description="Helical" evidence="8">
    <location>
        <begin position="193"/>
        <end position="211"/>
    </location>
</feature>
<gene>
    <name evidence="10" type="ORF">UV59_C0006G0018</name>
</gene>
<evidence type="ECO:0000256" key="1">
    <source>
        <dbReference type="ARBA" id="ARBA00004651"/>
    </source>
</evidence>
<dbReference type="GO" id="GO:0016763">
    <property type="term" value="F:pentosyltransferase activity"/>
    <property type="evidence" value="ECO:0007669"/>
    <property type="project" value="TreeGrafter"/>
</dbReference>
<dbReference type="InterPro" id="IPR050297">
    <property type="entry name" value="LipidA_mod_glycosyltrf_83"/>
</dbReference>
<keyword evidence="7 8" id="KW-0472">Membrane</keyword>
<evidence type="ECO:0000256" key="8">
    <source>
        <dbReference type="SAM" id="Phobius"/>
    </source>
</evidence>
<evidence type="ECO:0000259" key="9">
    <source>
        <dbReference type="Pfam" id="PF13231"/>
    </source>
</evidence>
<evidence type="ECO:0000256" key="3">
    <source>
        <dbReference type="ARBA" id="ARBA00022676"/>
    </source>
</evidence>
<feature type="transmembrane region" description="Helical" evidence="8">
    <location>
        <begin position="316"/>
        <end position="333"/>
    </location>
</feature>
<feature type="transmembrane region" description="Helical" evidence="8">
    <location>
        <begin position="125"/>
        <end position="142"/>
    </location>
</feature>
<keyword evidence="5 8" id="KW-0812">Transmembrane</keyword>
<feature type="transmembrane region" description="Helical" evidence="8">
    <location>
        <begin position="288"/>
        <end position="310"/>
    </location>
</feature>
<dbReference type="PANTHER" id="PTHR33908:SF11">
    <property type="entry name" value="MEMBRANE PROTEIN"/>
    <property type="match status" value="1"/>
</dbReference>
<name>A0A0G1CJ84_9BACT</name>
<evidence type="ECO:0000256" key="4">
    <source>
        <dbReference type="ARBA" id="ARBA00022679"/>
    </source>
</evidence>
<keyword evidence="6 8" id="KW-1133">Transmembrane helix</keyword>
<evidence type="ECO:0000313" key="10">
    <source>
        <dbReference type="EMBL" id="KKS85562.1"/>
    </source>
</evidence>
<sequence>MKNKFTTLLLLVIIFSSVIRLLFLTQSPEGFDATEAAFAYNAFSLLKTGHDEDGKPWPLVLTSIGDYKLVGYSIWQIPFIAVISLLLIYYIVNSLFKNRKLALLTVFITSITPGHLILSRMAYDPMIALMWILASIALFIRWHKTNYWYLLVASGFALSWATATYYAVWVLLPFILILYSFHLYKKIAGQSKLFSFALLLFLPVVTFGYLFTTTRGERLGQDSTFQVHAQPLLEEQIREDQHAFPFVVTRLFHNKLVFYPQQLLKNLFTNLSFDLLFLNGDKIDRRFWVPYQGVLLLWSAPFLLLGLLYFWKYHLVYKNLLLLGGIGLTFLGSSFSEFGSETERTLFAAPLFALLVSYGLLVLFDRAKRYPLFVSATFLMLLALLLGVNSAYFNHQYFWHANIHEPWGRNYGMREMLSLLPEFASKYRKIVIPDSAYIFYYFYNNVAPEQAQQEAKLRLSQGNFLGLKLRKQVGEYLTTPINCPTNGQVNVLYVCQGRQIPRNSKIIKIIRFRDEQPAFILLEFTPAASPEELPKFVSFMDSSGLISEGSENYW</sequence>
<feature type="transmembrane region" description="Helical" evidence="8">
    <location>
        <begin position="149"/>
        <end position="181"/>
    </location>
</feature>
<comment type="subcellular location">
    <subcellularLocation>
        <location evidence="1">Cell membrane</location>
        <topology evidence="1">Multi-pass membrane protein</topology>
    </subcellularLocation>
</comment>
<organism evidence="10 11">
    <name type="scientific">Candidatus Gottesmanbacteria bacterium GW2011_GWA1_43_11</name>
    <dbReference type="NCBI Taxonomy" id="1618436"/>
    <lineage>
        <taxon>Bacteria</taxon>
        <taxon>Candidatus Gottesmaniibacteriota</taxon>
    </lineage>
</organism>
<dbReference type="STRING" id="1618436.UV59_C0006G0018"/>
<evidence type="ECO:0000313" key="11">
    <source>
        <dbReference type="Proteomes" id="UP000034543"/>
    </source>
</evidence>
<feature type="domain" description="Glycosyltransferase RgtA/B/C/D-like" evidence="9">
    <location>
        <begin position="70"/>
        <end position="205"/>
    </location>
</feature>
<dbReference type="InterPro" id="IPR038731">
    <property type="entry name" value="RgtA/B/C-like"/>
</dbReference>
<comment type="caution">
    <text evidence="10">The sequence shown here is derived from an EMBL/GenBank/DDBJ whole genome shotgun (WGS) entry which is preliminary data.</text>
</comment>
<dbReference type="GO" id="GO:0009103">
    <property type="term" value="P:lipopolysaccharide biosynthetic process"/>
    <property type="evidence" value="ECO:0007669"/>
    <property type="project" value="UniProtKB-ARBA"/>
</dbReference>
<dbReference type="GO" id="GO:0005886">
    <property type="term" value="C:plasma membrane"/>
    <property type="evidence" value="ECO:0007669"/>
    <property type="project" value="UniProtKB-SubCell"/>
</dbReference>
<feature type="transmembrane region" description="Helical" evidence="8">
    <location>
        <begin position="370"/>
        <end position="393"/>
    </location>
</feature>
<proteinExistence type="predicted"/>
<dbReference type="PANTHER" id="PTHR33908">
    <property type="entry name" value="MANNOSYLTRANSFERASE YKCB-RELATED"/>
    <property type="match status" value="1"/>
</dbReference>
<evidence type="ECO:0000256" key="7">
    <source>
        <dbReference type="ARBA" id="ARBA00023136"/>
    </source>
</evidence>
<accession>A0A0G1CJ84</accession>
<keyword evidence="2" id="KW-1003">Cell membrane</keyword>
<reference evidence="10 11" key="1">
    <citation type="journal article" date="2015" name="Nature">
        <title>rRNA introns, odd ribosomes, and small enigmatic genomes across a large radiation of phyla.</title>
        <authorList>
            <person name="Brown C.T."/>
            <person name="Hug L.A."/>
            <person name="Thomas B.C."/>
            <person name="Sharon I."/>
            <person name="Castelle C.J."/>
            <person name="Singh A."/>
            <person name="Wilkins M.J."/>
            <person name="Williams K.H."/>
            <person name="Banfield J.F."/>
        </authorList>
    </citation>
    <scope>NUCLEOTIDE SEQUENCE [LARGE SCALE GENOMIC DNA]</scope>
</reference>
<dbReference type="Pfam" id="PF13231">
    <property type="entry name" value="PMT_2"/>
    <property type="match status" value="1"/>
</dbReference>
<evidence type="ECO:0000256" key="5">
    <source>
        <dbReference type="ARBA" id="ARBA00022692"/>
    </source>
</evidence>
<feature type="transmembrane region" description="Helical" evidence="8">
    <location>
        <begin position="69"/>
        <end position="92"/>
    </location>
</feature>
<feature type="transmembrane region" description="Helical" evidence="8">
    <location>
        <begin position="345"/>
        <end position="364"/>
    </location>
</feature>
<evidence type="ECO:0000256" key="2">
    <source>
        <dbReference type="ARBA" id="ARBA00022475"/>
    </source>
</evidence>
<protein>
    <submittedName>
        <fullName evidence="10">PMT family glycosyltransferase, 4-amino-4-deoxy-L-arabinose transferase</fullName>
    </submittedName>
</protein>